<dbReference type="EMBL" id="JBBYHR010000003">
    <property type="protein sequence ID" value="MEL1244102.1"/>
    <property type="molecule type" value="Genomic_DNA"/>
</dbReference>
<evidence type="ECO:0000313" key="1">
    <source>
        <dbReference type="EMBL" id="MEL1244102.1"/>
    </source>
</evidence>
<reference evidence="1 2" key="1">
    <citation type="submission" date="2024-04" db="EMBL/GenBank/DDBJ databases">
        <title>Flavobacterium sp. DGU11 16S ribosomal RNA gene Genome sequencing and assembly.</title>
        <authorList>
            <person name="Park S."/>
        </authorList>
    </citation>
    <scope>NUCLEOTIDE SEQUENCE [LARGE SCALE GENOMIC DNA]</scope>
    <source>
        <strain evidence="1 2">DGU11</strain>
    </source>
</reference>
<dbReference type="Proteomes" id="UP001464555">
    <property type="component" value="Unassembled WGS sequence"/>
</dbReference>
<gene>
    <name evidence="1" type="ORF">AAEO56_07520</name>
</gene>
<evidence type="ECO:0000313" key="2">
    <source>
        <dbReference type="Proteomes" id="UP001464555"/>
    </source>
</evidence>
<keyword evidence="2" id="KW-1185">Reference proteome</keyword>
<protein>
    <submittedName>
        <fullName evidence="1">Uncharacterized protein</fullName>
    </submittedName>
</protein>
<comment type="caution">
    <text evidence="1">The sequence shown here is derived from an EMBL/GenBank/DDBJ whole genome shotgun (WGS) entry which is preliminary data.</text>
</comment>
<dbReference type="RefSeq" id="WP_341696413.1">
    <property type="nucleotide sequence ID" value="NZ_JBBYHR010000003.1"/>
</dbReference>
<sequence length="168" mass="19390">MARRLELYVDKENGDAPGFLTNFDDYGVILYYAFTVNREKAMLLYKAMVNEYQYALGYGLPLNDLTDSNINVCLPIDQIPNVISFITDDILPSLNILPLELNMIDEWNIGQDLEAFLMNQGSFFDNFNIDGIDVDNYAVYYFIGVFNQLLDFFKEVLVWGIKYKVEIA</sequence>
<proteinExistence type="predicted"/>
<accession>A0ABU9HX47</accession>
<name>A0ABU9HX47_9FLAO</name>
<organism evidence="1 2">
    <name type="scientific">Flavobacterium arundinis</name>
    <dbReference type="NCBI Taxonomy" id="3139143"/>
    <lineage>
        <taxon>Bacteria</taxon>
        <taxon>Pseudomonadati</taxon>
        <taxon>Bacteroidota</taxon>
        <taxon>Flavobacteriia</taxon>
        <taxon>Flavobacteriales</taxon>
        <taxon>Flavobacteriaceae</taxon>
        <taxon>Flavobacterium</taxon>
    </lineage>
</organism>